<dbReference type="GO" id="GO:0006406">
    <property type="term" value="P:mRNA export from nucleus"/>
    <property type="evidence" value="ECO:0007669"/>
    <property type="project" value="TreeGrafter"/>
</dbReference>
<name>A0AAN9K554_CLITE</name>
<evidence type="ECO:0000256" key="1">
    <source>
        <dbReference type="ARBA" id="ARBA00004123"/>
    </source>
</evidence>
<comment type="caution">
    <text evidence="5">The sequence shown here is derived from an EMBL/GenBank/DDBJ whole genome shotgun (WGS) entry which is preliminary data.</text>
</comment>
<evidence type="ECO:0000256" key="3">
    <source>
        <dbReference type="ARBA" id="ARBA00023242"/>
    </source>
</evidence>
<reference evidence="5 6" key="1">
    <citation type="submission" date="2024-01" db="EMBL/GenBank/DDBJ databases">
        <title>The genomes of 5 underutilized Papilionoideae crops provide insights into root nodulation and disease resistance.</title>
        <authorList>
            <person name="Yuan L."/>
        </authorList>
    </citation>
    <scope>NUCLEOTIDE SEQUENCE [LARGE SCALE GENOMIC DNA]</scope>
    <source>
        <strain evidence="5">LY-2023</strain>
        <tissue evidence="5">Leaf</tissue>
    </source>
</reference>
<evidence type="ECO:0000313" key="6">
    <source>
        <dbReference type="Proteomes" id="UP001359559"/>
    </source>
</evidence>
<keyword evidence="6" id="KW-1185">Reference proteome</keyword>
<dbReference type="EMBL" id="JAYKXN010000002">
    <property type="protein sequence ID" value="KAK7311070.1"/>
    <property type="molecule type" value="Genomic_DNA"/>
</dbReference>
<keyword evidence="3" id="KW-0539">Nucleus</keyword>
<evidence type="ECO:0000256" key="4">
    <source>
        <dbReference type="SAM" id="MobiDB-lite"/>
    </source>
</evidence>
<organism evidence="5 6">
    <name type="scientific">Clitoria ternatea</name>
    <name type="common">Butterfly pea</name>
    <dbReference type="NCBI Taxonomy" id="43366"/>
    <lineage>
        <taxon>Eukaryota</taxon>
        <taxon>Viridiplantae</taxon>
        <taxon>Streptophyta</taxon>
        <taxon>Embryophyta</taxon>
        <taxon>Tracheophyta</taxon>
        <taxon>Spermatophyta</taxon>
        <taxon>Magnoliopsida</taxon>
        <taxon>eudicotyledons</taxon>
        <taxon>Gunneridae</taxon>
        <taxon>Pentapetalae</taxon>
        <taxon>rosids</taxon>
        <taxon>fabids</taxon>
        <taxon>Fabales</taxon>
        <taxon>Fabaceae</taxon>
        <taxon>Papilionoideae</taxon>
        <taxon>50 kb inversion clade</taxon>
        <taxon>NPAAA clade</taxon>
        <taxon>indigoferoid/millettioid clade</taxon>
        <taxon>Phaseoleae</taxon>
        <taxon>Clitoria</taxon>
    </lineage>
</organism>
<dbReference type="PANTHER" id="PTHR13375:SF3">
    <property type="entry name" value="THO COMPLEX SUBUNIT 5 HOMOLOG"/>
    <property type="match status" value="1"/>
</dbReference>
<comment type="subcellular location">
    <subcellularLocation>
        <location evidence="1">Nucleus</location>
    </subcellularLocation>
</comment>
<dbReference type="PANTHER" id="PTHR13375">
    <property type="entry name" value="FMS INTERACTING PROTEIN"/>
    <property type="match status" value="1"/>
</dbReference>
<sequence>MEDSDTTQDVVVVPVANCDADDEEAFDHFSGCRNSQEDESPHEILGNIKESIETIVAEMLSLKNHNKPKPLRELLTRTFLHFVTLRQVNRSILLEEDRARAETERAKAPLEFTIQKLHNLMYEKSYYVKAIKACDDYKSKYPDVELVSEEEFFRDAPQHIKGSVLSNHSARNLMLKRLNFELFQRKELCKLHEKLEQKKKTLLETIANRKKFLSSLPSHLKSLKKASLPVQNQLGVQHTKKLKRHHSAELLPPPLYVTYSQLLAQKEAFGESIDVEILGSIKDAQCFTRHQAHKDTGISTTVDSPRLENSEPDEEDDQRWSKRPRRVLGKESLDQAGLFQIHPLTVNLHVYDDEVSDLDSAKLITLKFEYLMQLNIVCVGVEASNDGLENDILCNLFPDDTGLELPHQSAKLFVGDDILFNGDRTSRPYKWAQHLAGIDFLPEVPPLLLASCETSENGEAAKGEDVIPGLLQYRQQNRVPTVLQRIRSRTKAQLALH</sequence>
<accession>A0AAN9K554</accession>
<dbReference type="Pfam" id="PF09766">
    <property type="entry name" value="FmiP_Thoc5"/>
    <property type="match status" value="1"/>
</dbReference>
<gene>
    <name evidence="5" type="ORF">RJT34_08963</name>
</gene>
<comment type="similarity">
    <text evidence="2">Belongs to the THOC5 family.</text>
</comment>
<dbReference type="Proteomes" id="UP001359559">
    <property type="component" value="Unassembled WGS sequence"/>
</dbReference>
<evidence type="ECO:0000256" key="2">
    <source>
        <dbReference type="ARBA" id="ARBA00008044"/>
    </source>
</evidence>
<dbReference type="AlphaFoldDB" id="A0AAN9K554"/>
<dbReference type="InterPro" id="IPR019163">
    <property type="entry name" value="THO_Thoc5"/>
</dbReference>
<evidence type="ECO:0000313" key="5">
    <source>
        <dbReference type="EMBL" id="KAK7311070.1"/>
    </source>
</evidence>
<dbReference type="GO" id="GO:0003729">
    <property type="term" value="F:mRNA binding"/>
    <property type="evidence" value="ECO:0007669"/>
    <property type="project" value="TreeGrafter"/>
</dbReference>
<feature type="region of interest" description="Disordered" evidence="4">
    <location>
        <begin position="296"/>
        <end position="325"/>
    </location>
</feature>
<protein>
    <submittedName>
        <fullName evidence="5">Uncharacterized protein</fullName>
    </submittedName>
</protein>
<proteinExistence type="inferred from homology"/>
<dbReference type="GO" id="GO:0000445">
    <property type="term" value="C:THO complex part of transcription export complex"/>
    <property type="evidence" value="ECO:0007669"/>
    <property type="project" value="TreeGrafter"/>
</dbReference>